<gene>
    <name evidence="2" type="primary">LOC120263849</name>
</gene>
<dbReference type="AlphaFoldDB" id="A0AB40BN75"/>
<dbReference type="RefSeq" id="XP_039127758.1">
    <property type="nucleotide sequence ID" value="XM_039271824.1"/>
</dbReference>
<dbReference type="GeneID" id="120263849"/>
<dbReference type="PANTHER" id="PTHR36323:SF1">
    <property type="entry name" value="MYOTUBULARIN-LIKE PROTEIN"/>
    <property type="match status" value="1"/>
</dbReference>
<organism evidence="1 2">
    <name type="scientific">Dioscorea cayennensis subsp. rotundata</name>
    <name type="common">White Guinea yam</name>
    <name type="synonym">Dioscorea rotundata</name>
    <dbReference type="NCBI Taxonomy" id="55577"/>
    <lineage>
        <taxon>Eukaryota</taxon>
        <taxon>Viridiplantae</taxon>
        <taxon>Streptophyta</taxon>
        <taxon>Embryophyta</taxon>
        <taxon>Tracheophyta</taxon>
        <taxon>Spermatophyta</taxon>
        <taxon>Magnoliopsida</taxon>
        <taxon>Liliopsida</taxon>
        <taxon>Dioscoreales</taxon>
        <taxon>Dioscoreaceae</taxon>
        <taxon>Dioscorea</taxon>
    </lineage>
</organism>
<name>A0AB40BN75_DIOCR</name>
<dbReference type="Proteomes" id="UP001515500">
    <property type="component" value="Chromosome 6"/>
</dbReference>
<dbReference type="PANTHER" id="PTHR36323">
    <property type="entry name" value="MYOTUBULARIN-LIKE PROTEIN"/>
    <property type="match status" value="1"/>
</dbReference>
<protein>
    <submittedName>
        <fullName evidence="2">Uncharacterized protein LOC120263849</fullName>
    </submittedName>
</protein>
<keyword evidence="1" id="KW-1185">Reference proteome</keyword>
<evidence type="ECO:0000313" key="2">
    <source>
        <dbReference type="RefSeq" id="XP_039127758.1"/>
    </source>
</evidence>
<evidence type="ECO:0000313" key="1">
    <source>
        <dbReference type="Proteomes" id="UP001515500"/>
    </source>
</evidence>
<accession>A0AB40BN75</accession>
<reference evidence="2" key="1">
    <citation type="submission" date="2025-08" db="UniProtKB">
        <authorList>
            <consortium name="RefSeq"/>
        </authorList>
    </citation>
    <scope>IDENTIFICATION</scope>
</reference>
<proteinExistence type="predicted"/>
<sequence>MGKNNNNPYHQISFFNPTYCLQPLTSKELPQKCSKESMSFSSGRHHLTLPSCEIGNNPSSPKVGCMGQIKKDKVSWPWTNPLTTRSSSNGSKKFLKLGRVFSSRNMISPRVSSEKMEHEPYPVNTLASVHDMDPPLPVVKYVMKEGNSGDSLWKRRRGDQNGLEGLQINSNGRCSMSVFTADSCGS</sequence>